<protein>
    <submittedName>
        <fullName evidence="6">HipA domain protein</fullName>
    </submittedName>
</protein>
<gene>
    <name evidence="6" type="ORF">TOL_2044</name>
</gene>
<dbReference type="InterPro" id="IPR052028">
    <property type="entry name" value="HipA_Ser/Thr_kinase"/>
</dbReference>
<comment type="similarity">
    <text evidence="1">Belongs to the HipA Ser/Thr kinase family.</text>
</comment>
<proteinExistence type="inferred from homology"/>
<dbReference type="PANTHER" id="PTHR37419">
    <property type="entry name" value="SERINE/THREONINE-PROTEIN KINASE TOXIN HIPA"/>
    <property type="match status" value="1"/>
</dbReference>
<dbReference type="RefSeq" id="WP_015487173.1">
    <property type="nucleotide sequence ID" value="NC_020888.1"/>
</dbReference>
<evidence type="ECO:0000256" key="1">
    <source>
        <dbReference type="ARBA" id="ARBA00010164"/>
    </source>
</evidence>
<dbReference type="Pfam" id="PF07804">
    <property type="entry name" value="HipA_C"/>
    <property type="match status" value="1"/>
</dbReference>
<dbReference type="EMBL" id="HF680312">
    <property type="protein sequence ID" value="CCU72453.1"/>
    <property type="molecule type" value="Genomic_DNA"/>
</dbReference>
<evidence type="ECO:0000259" key="4">
    <source>
        <dbReference type="Pfam" id="PF07804"/>
    </source>
</evidence>
<dbReference type="Gene3D" id="1.10.1070.20">
    <property type="match status" value="1"/>
</dbReference>
<dbReference type="AlphaFoldDB" id="M5DSF5"/>
<dbReference type="PATRIC" id="fig|1298593.3.peg.1952"/>
<organism evidence="6 7">
    <name type="scientific">Thalassolituus oleivorans MIL-1</name>
    <dbReference type="NCBI Taxonomy" id="1298593"/>
    <lineage>
        <taxon>Bacteria</taxon>
        <taxon>Pseudomonadati</taxon>
        <taxon>Pseudomonadota</taxon>
        <taxon>Gammaproteobacteria</taxon>
        <taxon>Oceanospirillales</taxon>
        <taxon>Oceanospirillaceae</taxon>
        <taxon>Thalassolituus</taxon>
    </lineage>
</organism>
<dbReference type="InterPro" id="IPR017508">
    <property type="entry name" value="HipA_N1"/>
</dbReference>
<evidence type="ECO:0000256" key="2">
    <source>
        <dbReference type="ARBA" id="ARBA00022679"/>
    </source>
</evidence>
<reference evidence="6 7" key="1">
    <citation type="journal article" date="2013" name="Genome Announc.">
        <title>Genome Sequence of Thalassolituus oleivorans MIL-1 (DSM 14913T).</title>
        <authorList>
            <person name="Golyshin P.N."/>
            <person name="Werner J."/>
            <person name="Chernikova T.N."/>
            <person name="Tran H."/>
            <person name="Ferrer M."/>
            <person name="Yakimov M.M."/>
            <person name="Teeling H."/>
            <person name="Golyshina O.V."/>
        </authorList>
    </citation>
    <scope>NUCLEOTIDE SEQUENCE [LARGE SCALE GENOMIC DNA]</scope>
    <source>
        <strain evidence="6 7">MIL-1</strain>
    </source>
</reference>
<evidence type="ECO:0000259" key="5">
    <source>
        <dbReference type="Pfam" id="PF13657"/>
    </source>
</evidence>
<evidence type="ECO:0000313" key="6">
    <source>
        <dbReference type="EMBL" id="CCU72453.1"/>
    </source>
</evidence>
<keyword evidence="7" id="KW-1185">Reference proteome</keyword>
<feature type="domain" description="HipA N-terminal subdomain 1" evidence="5">
    <location>
        <begin position="6"/>
        <end position="116"/>
    </location>
</feature>
<feature type="domain" description="HipA-like C-terminal" evidence="4">
    <location>
        <begin position="175"/>
        <end position="415"/>
    </location>
</feature>
<dbReference type="PANTHER" id="PTHR37419:SF8">
    <property type="entry name" value="TOXIN YJJJ"/>
    <property type="match status" value="1"/>
</dbReference>
<keyword evidence="2" id="KW-0808">Transferase</keyword>
<dbReference type="GO" id="GO:0004674">
    <property type="term" value="F:protein serine/threonine kinase activity"/>
    <property type="evidence" value="ECO:0007669"/>
    <property type="project" value="TreeGrafter"/>
</dbReference>
<keyword evidence="3" id="KW-0418">Kinase</keyword>
<dbReference type="GeneID" id="79176868"/>
<dbReference type="STRING" id="187493.CN03_08115"/>
<evidence type="ECO:0000313" key="7">
    <source>
        <dbReference type="Proteomes" id="UP000011866"/>
    </source>
</evidence>
<dbReference type="HOGENOM" id="CLU_041102_1_0_6"/>
<dbReference type="GO" id="GO:0005829">
    <property type="term" value="C:cytosol"/>
    <property type="evidence" value="ECO:0007669"/>
    <property type="project" value="TreeGrafter"/>
</dbReference>
<dbReference type="InterPro" id="IPR012893">
    <property type="entry name" value="HipA-like_C"/>
</dbReference>
<dbReference type="Proteomes" id="UP000011866">
    <property type="component" value="Chromosome"/>
</dbReference>
<dbReference type="KEGG" id="tol:TOL_2044"/>
<dbReference type="eggNOG" id="COG3550">
    <property type="taxonomic scope" value="Bacteria"/>
</dbReference>
<dbReference type="Pfam" id="PF13657">
    <property type="entry name" value="Couple_hipA"/>
    <property type="match status" value="1"/>
</dbReference>
<name>M5DSF5_9GAMM</name>
<evidence type="ECO:0000256" key="3">
    <source>
        <dbReference type="ARBA" id="ARBA00022777"/>
    </source>
</evidence>
<sequence>MISVAEVRLWGITIGAVQWDAQRQLGFFEYAKPFLRSGIQLSPLHMPLGAGVFSFPALNKESYKGLPGMLADSLPDKFGNLLIDQWLVSQNREPGSFNPVERLLYMGIRGMGALEYLPETPRTRIPDQQLEMTKLVDLANRALAQKDSLAAKFGYSANDSMADTQALQQIISVGTSAGGARAKAVIAWNEATHEVRSGQLDCPEGFEHYLLKFDGVQGNRDKELNDPQGFTRIEYAYSQMAKAAGIDMMPCQLLEENGRAHFLTKRFDRIGGKDKLHMQTLCGVAHFDFNMAGAYSYEQAFRVMRQMGLQDLHLALEQQFRRMVFNVMARNQDDHTKNIAFLMNKRGEWRLSPAYDVTYSYNPSGEWTSSHQMSVNGKRDGFVLDDLLACGAMADVSERRVRAIVGEVAEVLKTWSQYADDAGIEASWATKIGASFRKI</sequence>
<accession>M5DSF5</accession>